<dbReference type="SUPFAM" id="SSF51735">
    <property type="entry name" value="NAD(P)-binding Rossmann-fold domains"/>
    <property type="match status" value="1"/>
</dbReference>
<dbReference type="Proteomes" id="UP000192602">
    <property type="component" value="Unassembled WGS sequence"/>
</dbReference>
<feature type="domain" description="CoA-binding" evidence="1">
    <location>
        <begin position="18"/>
        <end position="112"/>
    </location>
</feature>
<name>A0A1W1WTF5_9BACT</name>
<dbReference type="OrthoDB" id="9804695at2"/>
<evidence type="ECO:0000259" key="1">
    <source>
        <dbReference type="SMART" id="SM00881"/>
    </source>
</evidence>
<dbReference type="Gene3D" id="3.40.50.720">
    <property type="entry name" value="NAD(P)-binding Rossmann-like Domain"/>
    <property type="match status" value="1"/>
</dbReference>
<organism evidence="2 3">
    <name type="scientific">Nitratiruptor tergarcus DSM 16512</name>
    <dbReference type="NCBI Taxonomy" id="1069081"/>
    <lineage>
        <taxon>Bacteria</taxon>
        <taxon>Pseudomonadati</taxon>
        <taxon>Campylobacterota</taxon>
        <taxon>Epsilonproteobacteria</taxon>
        <taxon>Nautiliales</taxon>
        <taxon>Nitratiruptoraceae</taxon>
        <taxon>Nitratiruptor</taxon>
    </lineage>
</organism>
<dbReference type="PANTHER" id="PTHR33303">
    <property type="entry name" value="CYTOPLASMIC PROTEIN-RELATED"/>
    <property type="match status" value="1"/>
</dbReference>
<accession>A0A1W1WTF5</accession>
<gene>
    <name evidence="2" type="ORF">SAMN05660197_1401</name>
</gene>
<keyword evidence="3" id="KW-1185">Reference proteome</keyword>
<dbReference type="Pfam" id="PF13380">
    <property type="entry name" value="CoA_binding_2"/>
    <property type="match status" value="1"/>
</dbReference>
<dbReference type="AlphaFoldDB" id="A0A1W1WTF5"/>
<dbReference type="EMBL" id="FWWZ01000001">
    <property type="protein sequence ID" value="SMC09584.1"/>
    <property type="molecule type" value="Genomic_DNA"/>
</dbReference>
<dbReference type="InterPro" id="IPR003781">
    <property type="entry name" value="CoA-bd"/>
</dbReference>
<evidence type="ECO:0000313" key="3">
    <source>
        <dbReference type="Proteomes" id="UP000192602"/>
    </source>
</evidence>
<dbReference type="RefSeq" id="WP_084275802.1">
    <property type="nucleotide sequence ID" value="NZ_AP026671.1"/>
</dbReference>
<sequence>MECEFPTINANMDEIKAIFEKTQTIAVVGLSPNPTKDSHRVAAYLQSVGFKIVPIYPKEDEILGEKVYRSLAEIPFKIDMIDIFRKPAAVMPIVEAAIQRGDIDTVWLQKGIVNNEAAKKAQEAGMKVVQNRCTMVDHKMLFGAQ</sequence>
<dbReference type="InterPro" id="IPR036291">
    <property type="entry name" value="NAD(P)-bd_dom_sf"/>
</dbReference>
<reference evidence="3" key="1">
    <citation type="submission" date="2017-04" db="EMBL/GenBank/DDBJ databases">
        <authorList>
            <person name="Varghese N."/>
            <person name="Submissions S."/>
        </authorList>
    </citation>
    <scope>NUCLEOTIDE SEQUENCE [LARGE SCALE GENOMIC DNA]</scope>
    <source>
        <strain evidence="3">DSM 16512</strain>
    </source>
</reference>
<dbReference type="STRING" id="1069081.SAMN05660197_1401"/>
<evidence type="ECO:0000313" key="2">
    <source>
        <dbReference type="EMBL" id="SMC09584.1"/>
    </source>
</evidence>
<protein>
    <recommendedName>
        <fullName evidence="1">CoA-binding domain-containing protein</fullName>
    </recommendedName>
</protein>
<proteinExistence type="predicted"/>
<dbReference type="SMART" id="SM00881">
    <property type="entry name" value="CoA_binding"/>
    <property type="match status" value="1"/>
</dbReference>
<dbReference type="PANTHER" id="PTHR33303:SF2">
    <property type="entry name" value="COA-BINDING DOMAIN-CONTAINING PROTEIN"/>
    <property type="match status" value="1"/>
</dbReference>